<accession>A0A841D024</accession>
<organism evidence="6 7">
    <name type="scientific">Planomonospora venezuelensis</name>
    <dbReference type="NCBI Taxonomy" id="1999"/>
    <lineage>
        <taxon>Bacteria</taxon>
        <taxon>Bacillati</taxon>
        <taxon>Actinomycetota</taxon>
        <taxon>Actinomycetes</taxon>
        <taxon>Streptosporangiales</taxon>
        <taxon>Streptosporangiaceae</taxon>
        <taxon>Planomonospora</taxon>
    </lineage>
</organism>
<keyword evidence="2 4" id="KW-0238">DNA-binding</keyword>
<proteinExistence type="predicted"/>
<feature type="DNA-binding region" description="H-T-H motif" evidence="4">
    <location>
        <begin position="42"/>
        <end position="61"/>
    </location>
</feature>
<reference evidence="6 7" key="1">
    <citation type="submission" date="2020-08" db="EMBL/GenBank/DDBJ databases">
        <title>Genomic Encyclopedia of Type Strains, Phase III (KMG-III): the genomes of soil and plant-associated and newly described type strains.</title>
        <authorList>
            <person name="Whitman W."/>
        </authorList>
    </citation>
    <scope>NUCLEOTIDE SEQUENCE [LARGE SCALE GENOMIC DNA]</scope>
    <source>
        <strain evidence="6 7">CECT 3303</strain>
    </source>
</reference>
<dbReference type="RefSeq" id="WP_338047580.1">
    <property type="nucleotide sequence ID" value="NZ_BAAAWZ010000001.1"/>
</dbReference>
<evidence type="ECO:0000259" key="5">
    <source>
        <dbReference type="PROSITE" id="PS50977"/>
    </source>
</evidence>
<dbReference type="InterPro" id="IPR001647">
    <property type="entry name" value="HTH_TetR"/>
</dbReference>
<name>A0A841D024_PLAVE</name>
<dbReference type="InterPro" id="IPR009057">
    <property type="entry name" value="Homeodomain-like_sf"/>
</dbReference>
<dbReference type="PROSITE" id="PS50977">
    <property type="entry name" value="HTH_TETR_2"/>
    <property type="match status" value="1"/>
</dbReference>
<dbReference type="InterPro" id="IPR050109">
    <property type="entry name" value="HTH-type_TetR-like_transc_reg"/>
</dbReference>
<dbReference type="GO" id="GO:0003700">
    <property type="term" value="F:DNA-binding transcription factor activity"/>
    <property type="evidence" value="ECO:0007669"/>
    <property type="project" value="TreeGrafter"/>
</dbReference>
<dbReference type="GO" id="GO:0000976">
    <property type="term" value="F:transcription cis-regulatory region binding"/>
    <property type="evidence" value="ECO:0007669"/>
    <property type="project" value="TreeGrafter"/>
</dbReference>
<evidence type="ECO:0000256" key="2">
    <source>
        <dbReference type="ARBA" id="ARBA00023125"/>
    </source>
</evidence>
<dbReference type="EMBL" id="JACHJJ010000002">
    <property type="protein sequence ID" value="MBB5961535.1"/>
    <property type="molecule type" value="Genomic_DNA"/>
</dbReference>
<dbReference type="Gene3D" id="1.10.357.10">
    <property type="entry name" value="Tetracycline Repressor, domain 2"/>
    <property type="match status" value="1"/>
</dbReference>
<sequence length="194" mass="21238">MSGKLTAEPTRRRLTERQADTVRRLTEAAVEEVRETGSDGLTVRNVARRAGVAPATAYTYFASRNHLVTEVFWRRLSALPPVEAPAEPLPEEARERVVAVLREITLLVSDEPRLAAACTAAMLGNDPDVQELRARIGLAVRRRLRAALGARADRRTVDALELAYAGALLQAGMGHTSYGEMADRLADIAELIVR</sequence>
<dbReference type="Proteomes" id="UP000562352">
    <property type="component" value="Unassembled WGS sequence"/>
</dbReference>
<evidence type="ECO:0000313" key="6">
    <source>
        <dbReference type="EMBL" id="MBB5961535.1"/>
    </source>
</evidence>
<dbReference type="PANTHER" id="PTHR30055">
    <property type="entry name" value="HTH-TYPE TRANSCRIPTIONAL REGULATOR RUTR"/>
    <property type="match status" value="1"/>
</dbReference>
<protein>
    <submittedName>
        <fullName evidence="6">AcrR family transcriptional regulator</fullName>
    </submittedName>
</protein>
<dbReference type="AlphaFoldDB" id="A0A841D024"/>
<evidence type="ECO:0000256" key="1">
    <source>
        <dbReference type="ARBA" id="ARBA00023015"/>
    </source>
</evidence>
<dbReference type="Pfam" id="PF00440">
    <property type="entry name" value="TetR_N"/>
    <property type="match status" value="1"/>
</dbReference>
<gene>
    <name evidence="6" type="ORF">FHS22_000792</name>
</gene>
<evidence type="ECO:0000256" key="3">
    <source>
        <dbReference type="ARBA" id="ARBA00023163"/>
    </source>
</evidence>
<evidence type="ECO:0000256" key="4">
    <source>
        <dbReference type="PROSITE-ProRule" id="PRU00335"/>
    </source>
</evidence>
<keyword evidence="3" id="KW-0804">Transcription</keyword>
<keyword evidence="1" id="KW-0805">Transcription regulation</keyword>
<keyword evidence="7" id="KW-1185">Reference proteome</keyword>
<dbReference type="SUPFAM" id="SSF46689">
    <property type="entry name" value="Homeodomain-like"/>
    <property type="match status" value="1"/>
</dbReference>
<comment type="caution">
    <text evidence="6">The sequence shown here is derived from an EMBL/GenBank/DDBJ whole genome shotgun (WGS) entry which is preliminary data.</text>
</comment>
<evidence type="ECO:0000313" key="7">
    <source>
        <dbReference type="Proteomes" id="UP000562352"/>
    </source>
</evidence>
<dbReference type="PANTHER" id="PTHR30055:SF234">
    <property type="entry name" value="HTH-TYPE TRANSCRIPTIONAL REGULATOR BETI"/>
    <property type="match status" value="1"/>
</dbReference>
<feature type="domain" description="HTH tetR-type" evidence="5">
    <location>
        <begin position="19"/>
        <end position="79"/>
    </location>
</feature>